<protein>
    <submittedName>
        <fullName evidence="2">Uncharacterized protein</fullName>
    </submittedName>
</protein>
<evidence type="ECO:0000313" key="3">
    <source>
        <dbReference type="Proteomes" id="UP001174136"/>
    </source>
</evidence>
<dbReference type="AlphaFoldDB" id="A0AA47MTE6"/>
<comment type="caution">
    <text evidence="2">The sequence shown here is derived from an EMBL/GenBank/DDBJ whole genome shotgun (WGS) entry which is preliminary data.</text>
</comment>
<name>A0AA47MTE6_MERPO</name>
<dbReference type="EMBL" id="JAOPHQ010002741">
    <property type="protein sequence ID" value="KAK0145826.1"/>
    <property type="molecule type" value="Genomic_DNA"/>
</dbReference>
<evidence type="ECO:0000256" key="1">
    <source>
        <dbReference type="SAM" id="MobiDB-lite"/>
    </source>
</evidence>
<organism evidence="2 3">
    <name type="scientific">Merluccius polli</name>
    <name type="common">Benguela hake</name>
    <name type="synonym">Merluccius cadenati</name>
    <dbReference type="NCBI Taxonomy" id="89951"/>
    <lineage>
        <taxon>Eukaryota</taxon>
        <taxon>Metazoa</taxon>
        <taxon>Chordata</taxon>
        <taxon>Craniata</taxon>
        <taxon>Vertebrata</taxon>
        <taxon>Euteleostomi</taxon>
        <taxon>Actinopterygii</taxon>
        <taxon>Neopterygii</taxon>
        <taxon>Teleostei</taxon>
        <taxon>Neoteleostei</taxon>
        <taxon>Acanthomorphata</taxon>
        <taxon>Zeiogadaria</taxon>
        <taxon>Gadariae</taxon>
        <taxon>Gadiformes</taxon>
        <taxon>Gadoidei</taxon>
        <taxon>Merlucciidae</taxon>
        <taxon>Merluccius</taxon>
    </lineage>
</organism>
<keyword evidence="3" id="KW-1185">Reference proteome</keyword>
<feature type="compositionally biased region" description="Acidic residues" evidence="1">
    <location>
        <begin position="9"/>
        <end position="24"/>
    </location>
</feature>
<sequence length="91" mass="10323">METLKEFDQDVAEDSEEKSPAEDDICWDDFSLGGLPTDRSYVEALVEMSAEDSLKEQEPCDLYYSSGWEEAVSNLTHSLTYFICLVSRALQ</sequence>
<gene>
    <name evidence="2" type="ORF">N1851_015248</name>
</gene>
<evidence type="ECO:0000313" key="2">
    <source>
        <dbReference type="EMBL" id="KAK0145826.1"/>
    </source>
</evidence>
<reference evidence="2" key="1">
    <citation type="journal article" date="2023" name="Front. Mar. Sci.">
        <title>A new Merluccius polli reference genome to investigate the effects of global change in West African waters.</title>
        <authorList>
            <person name="Mateo J.L."/>
            <person name="Blanco-Fernandez C."/>
            <person name="Garcia-Vazquez E."/>
            <person name="Machado-Schiaffino G."/>
        </authorList>
    </citation>
    <scope>NUCLEOTIDE SEQUENCE</scope>
    <source>
        <strain evidence="2">C29</strain>
        <tissue evidence="2">Fin</tissue>
    </source>
</reference>
<feature type="region of interest" description="Disordered" evidence="1">
    <location>
        <begin position="1"/>
        <end position="24"/>
    </location>
</feature>
<dbReference type="Proteomes" id="UP001174136">
    <property type="component" value="Unassembled WGS sequence"/>
</dbReference>
<proteinExistence type="predicted"/>
<accession>A0AA47MTE6</accession>